<organism evidence="2 3">
    <name type="scientific">Triparma verrucosa</name>
    <dbReference type="NCBI Taxonomy" id="1606542"/>
    <lineage>
        <taxon>Eukaryota</taxon>
        <taxon>Sar</taxon>
        <taxon>Stramenopiles</taxon>
        <taxon>Ochrophyta</taxon>
        <taxon>Bolidophyceae</taxon>
        <taxon>Parmales</taxon>
        <taxon>Triparmaceae</taxon>
        <taxon>Triparma</taxon>
    </lineage>
</organism>
<dbReference type="EMBL" id="BRXX01000454">
    <property type="protein sequence ID" value="GMI12883.1"/>
    <property type="molecule type" value="Genomic_DNA"/>
</dbReference>
<evidence type="ECO:0000313" key="3">
    <source>
        <dbReference type="Proteomes" id="UP001165160"/>
    </source>
</evidence>
<dbReference type="Proteomes" id="UP001165160">
    <property type="component" value="Unassembled WGS sequence"/>
</dbReference>
<sequence length="625" mass="69836">MEDGHGHNDFDPDYSSPRRRIIDPNSQPRTSVSPTSAAAATTTDQLANDPRDQDQEHASPSASAKMNRRPSFREETRALVYRNQDKPGQGDSGSDLGDSESDLDCEVMGFVPMKFDRGDDFELLLEAREHKHDMFEQQRGLVKTMKNDELVWRRFLASLASKVAFHTSLTLLPTTGKYMRTYGSVTEYPTGVMFRLPEDIADEGQRFDEKKPPTTYCWPSGYAAKTEFNLDSWGTLFNGRDEHLVSIEELRKQNRTFEDALSKGLPVTLHSRSAAAVMTSVPLNEVYVQIGGSDGDASHDSLRHGIGEPIGLFTRGRTFFHFVALLRARMRFPDPSSLPLYYIDHEHGVRAINGRLYFELLKSLANDVEPWKPQRDSETNMLLFDELTSEHLTLSECAALAGGYGVDNSSVASMFSSLKPEKSRSIAIEALLSSVRASNSRAAEQILTQYYLSGYDLALDTASLRRRCRDRGTLVVLGATEIIKNLQTGTSQSKMMDAASSLEEWCKDGAKKGMSFRLQSWRQLRKSAKEGGSAPTSTKASSSRMAAFLSHEAIQKRHKFAVSLQRAAREVGVKESLLKLEVIVNKMNKPCLRLEILQYILSLESKYSLKMVQNALGMAIRLVAD</sequence>
<accession>A0A9W7FIM6</accession>
<evidence type="ECO:0000256" key="1">
    <source>
        <dbReference type="SAM" id="MobiDB-lite"/>
    </source>
</evidence>
<gene>
    <name evidence="2" type="ORF">TrVE_jg13549</name>
</gene>
<feature type="compositionally biased region" description="Low complexity" evidence="1">
    <location>
        <begin position="30"/>
        <end position="43"/>
    </location>
</feature>
<protein>
    <submittedName>
        <fullName evidence="2">Uncharacterized protein</fullName>
    </submittedName>
</protein>
<comment type="caution">
    <text evidence="2">The sequence shown here is derived from an EMBL/GenBank/DDBJ whole genome shotgun (WGS) entry which is preliminary data.</text>
</comment>
<feature type="region of interest" description="Disordered" evidence="1">
    <location>
        <begin position="1"/>
        <end position="101"/>
    </location>
</feature>
<evidence type="ECO:0000313" key="2">
    <source>
        <dbReference type="EMBL" id="GMI12883.1"/>
    </source>
</evidence>
<name>A0A9W7FIM6_9STRA</name>
<keyword evidence="3" id="KW-1185">Reference proteome</keyword>
<proteinExistence type="predicted"/>
<reference evidence="3" key="1">
    <citation type="journal article" date="2023" name="Commun. Biol.">
        <title>Genome analysis of Parmales, the sister group of diatoms, reveals the evolutionary specialization of diatoms from phago-mixotrophs to photoautotrophs.</title>
        <authorList>
            <person name="Ban H."/>
            <person name="Sato S."/>
            <person name="Yoshikawa S."/>
            <person name="Yamada K."/>
            <person name="Nakamura Y."/>
            <person name="Ichinomiya M."/>
            <person name="Sato N."/>
            <person name="Blanc-Mathieu R."/>
            <person name="Endo H."/>
            <person name="Kuwata A."/>
            <person name="Ogata H."/>
        </authorList>
    </citation>
    <scope>NUCLEOTIDE SEQUENCE [LARGE SCALE GENOMIC DNA]</scope>
    <source>
        <strain evidence="3">NIES 3699</strain>
    </source>
</reference>
<feature type="compositionally biased region" description="Basic and acidic residues" evidence="1">
    <location>
        <begin position="1"/>
        <end position="10"/>
    </location>
</feature>
<dbReference type="AlphaFoldDB" id="A0A9W7FIM6"/>